<dbReference type="Proteomes" id="UP000008136">
    <property type="component" value="Chromosome"/>
</dbReference>
<organism evidence="5 6">
    <name type="scientific">Archaeoglobus veneficus (strain DSM 11195 / SNP6)</name>
    <dbReference type="NCBI Taxonomy" id="693661"/>
    <lineage>
        <taxon>Archaea</taxon>
        <taxon>Methanobacteriati</taxon>
        <taxon>Methanobacteriota</taxon>
        <taxon>Archaeoglobi</taxon>
        <taxon>Archaeoglobales</taxon>
        <taxon>Archaeoglobaceae</taxon>
        <taxon>Archaeoglobus</taxon>
    </lineage>
</organism>
<dbReference type="RefSeq" id="WP_013683959.1">
    <property type="nucleotide sequence ID" value="NC_015320.1"/>
</dbReference>
<feature type="domain" description="GHMP kinase N-terminal" evidence="3">
    <location>
        <begin position="63"/>
        <end position="138"/>
    </location>
</feature>
<dbReference type="OrthoDB" id="85156at2157"/>
<comment type="subunit">
    <text evidence="2">Homodimer.</text>
</comment>
<dbReference type="AlphaFoldDB" id="F2KN21"/>
<evidence type="ECO:0000259" key="4">
    <source>
        <dbReference type="Pfam" id="PF08544"/>
    </source>
</evidence>
<keyword evidence="6" id="KW-1185">Reference proteome</keyword>
<dbReference type="InterPro" id="IPR013750">
    <property type="entry name" value="GHMP_kinase_C_dom"/>
</dbReference>
<proteinExistence type="inferred from homology"/>
<evidence type="ECO:0000313" key="5">
    <source>
        <dbReference type="EMBL" id="AEA47297.1"/>
    </source>
</evidence>
<dbReference type="PANTHER" id="PTHR20861">
    <property type="entry name" value="HOMOSERINE/4-DIPHOSPHOCYTIDYL-2-C-METHYL-D-ERYTHRITOL KINASE"/>
    <property type="match status" value="1"/>
</dbReference>
<evidence type="ECO:0000313" key="6">
    <source>
        <dbReference type="Proteomes" id="UP000008136"/>
    </source>
</evidence>
<dbReference type="InterPro" id="IPR053442">
    <property type="entry name" value="Beta-RFA-P_synthase"/>
</dbReference>
<dbReference type="Gene3D" id="3.30.230.10">
    <property type="match status" value="1"/>
</dbReference>
<comment type="catalytic activity">
    <reaction evidence="2">
        <text>5-phospho-alpha-D-ribose 1-diphosphate + 4-hydroxybenzoate + H(+) = 4-(beta-D-ribofuranosyl)phenol 5'-phosphate + CO2 + diphosphate</text>
        <dbReference type="Rhea" id="RHEA:48556"/>
        <dbReference type="ChEBI" id="CHEBI:15378"/>
        <dbReference type="ChEBI" id="CHEBI:16526"/>
        <dbReference type="ChEBI" id="CHEBI:17879"/>
        <dbReference type="ChEBI" id="CHEBI:33019"/>
        <dbReference type="ChEBI" id="CHEBI:58017"/>
        <dbReference type="ChEBI" id="CHEBI:82767"/>
        <dbReference type="EC" id="2.4.2.54"/>
    </reaction>
</comment>
<comment type="function">
    <text evidence="2">Catalyzes the condensation of 4-aminobenzoate (pABA) with 5-phospho-alpha-D-ribose 1-diphosphate (PRPP) to produce beta-ribofuranosylaminobenzene 5'-phosphate (beta-RFA-P).</text>
</comment>
<dbReference type="InterPro" id="IPR006204">
    <property type="entry name" value="GHMP_kinase_N_dom"/>
</dbReference>
<dbReference type="eggNOG" id="arCOG01026">
    <property type="taxonomic scope" value="Archaea"/>
</dbReference>
<evidence type="ECO:0000256" key="1">
    <source>
        <dbReference type="ARBA" id="ARBA00022679"/>
    </source>
</evidence>
<dbReference type="InterPro" id="IPR004422">
    <property type="entry name" value="RFAP_synthase"/>
</dbReference>
<dbReference type="KEGG" id="ave:Arcve_1291"/>
<dbReference type="InterPro" id="IPR020568">
    <property type="entry name" value="Ribosomal_Su5_D2-typ_SF"/>
</dbReference>
<dbReference type="PIRSF" id="PIRSF004884">
    <property type="entry name" value="Sugar_kin_arch"/>
    <property type="match status" value="1"/>
</dbReference>
<keyword evidence="1 2" id="KW-0808">Transferase</keyword>
<dbReference type="STRING" id="693661.Arcve_1291"/>
<sequence>MPEKVRIRTPSRLHVTLIDLNGSLGRIDGGVGISVNEPFVEVIGRRSDEVSVEGGINADRFRNIALKLEKHFGFSATLEVKSDYRPHIGLGSGTQISLAVATIYATLAGKKMSVRELASLVGRGGTSGIGVAAFEYGGFIVDGGHSTKVKPSFLPSSASKAPPPPVIARHDFPDWKIVIAIPELTGAHGRAEVDLFSKNCPIPLEEVRELSHIILMQMLPAVVEEDLDAFCKALNRIQQIGFKRIEVERYDVIKDLLSTIDCAGMSSTGPAIFAVTDTDAKSISKEIKSFFSDAGFDCESIITRARNRGAEVELL</sequence>
<dbReference type="InterPro" id="IPR014721">
    <property type="entry name" value="Ribsml_uS5_D2-typ_fold_subgr"/>
</dbReference>
<dbReference type="EMBL" id="CP002588">
    <property type="protein sequence ID" value="AEA47297.1"/>
    <property type="molecule type" value="Genomic_DNA"/>
</dbReference>
<accession>F2KN21</accession>
<keyword evidence="2" id="KW-0328">Glycosyltransferase</keyword>
<dbReference type="GeneID" id="10394412"/>
<gene>
    <name evidence="5" type="ordered locus">Arcve_1291</name>
</gene>
<dbReference type="SUPFAM" id="SSF54211">
    <property type="entry name" value="Ribosomal protein S5 domain 2-like"/>
    <property type="match status" value="1"/>
</dbReference>
<dbReference type="Pfam" id="PF08544">
    <property type="entry name" value="GHMP_kinases_C"/>
    <property type="match status" value="1"/>
</dbReference>
<dbReference type="UniPathway" id="UPA00065"/>
<name>F2KN21_ARCVS</name>
<comment type="similarity">
    <text evidence="2">Belongs to the beta-RFA-P synthase family.</text>
</comment>
<dbReference type="NCBIfam" id="NF040726">
    <property type="entry name" value="BetaRFA-P_synth"/>
    <property type="match status" value="1"/>
</dbReference>
<feature type="domain" description="GHMP kinase C-terminal" evidence="4">
    <location>
        <begin position="218"/>
        <end position="292"/>
    </location>
</feature>
<dbReference type="GO" id="GO:0043793">
    <property type="term" value="F:beta-ribofuranosylaminobenzene 5'-phosphate synthase activity"/>
    <property type="evidence" value="ECO:0007669"/>
    <property type="project" value="UniProtKB-EC"/>
</dbReference>
<reference evidence="5 6" key="1">
    <citation type="submission" date="2011-03" db="EMBL/GenBank/DDBJ databases">
        <title>The complete genome of Archaeoglobus veneficus SNP6.</title>
        <authorList>
            <consortium name="US DOE Joint Genome Institute (JGI-PGF)"/>
            <person name="Lucas S."/>
            <person name="Copeland A."/>
            <person name="Lapidus A."/>
            <person name="Bruce D."/>
            <person name="Goodwin L."/>
            <person name="Pitluck S."/>
            <person name="Kyrpides N."/>
            <person name="Mavromatis K."/>
            <person name="Pagani I."/>
            <person name="Ivanova N."/>
            <person name="Mikhailova N."/>
            <person name="Lu M."/>
            <person name="Detter J.C."/>
            <person name="Tapia R."/>
            <person name="Han C."/>
            <person name="Land M."/>
            <person name="Hauser L."/>
            <person name="Markowitz V."/>
            <person name="Cheng J.-F."/>
            <person name="Hugenholtz P."/>
            <person name="Woyke T."/>
            <person name="Wu D."/>
            <person name="Spring S."/>
            <person name="Brambilla E."/>
            <person name="Klenk H.-P."/>
            <person name="Eisen J.A."/>
        </authorList>
    </citation>
    <scope>NUCLEOTIDE SEQUENCE [LARGE SCALE GENOMIC DNA]</scope>
    <source>
        <strain evidence="6">SNP6</strain>
    </source>
</reference>
<comment type="pathway">
    <text evidence="2">Cofactor biosynthesis; 5,6,7,8-tetrahydromethanopterin biosynthesis.</text>
</comment>
<dbReference type="GO" id="GO:0005524">
    <property type="term" value="F:ATP binding"/>
    <property type="evidence" value="ECO:0007669"/>
    <property type="project" value="UniProtKB-UniRule"/>
</dbReference>
<protein>
    <recommendedName>
        <fullName evidence="2">Beta-ribofuranosylaminobenzene 5'-phosphate synthase</fullName>
        <shortName evidence="2">Beta-RFA-P synthase</shortName>
        <ecNumber evidence="2">2.4.2.54</ecNumber>
    </recommendedName>
</protein>
<evidence type="ECO:0000256" key="2">
    <source>
        <dbReference type="PIRNR" id="PIRNR004884"/>
    </source>
</evidence>
<dbReference type="EC" id="2.4.2.54" evidence="2"/>
<dbReference type="HOGENOM" id="CLU_061764_0_0_2"/>
<dbReference type="PANTHER" id="PTHR20861:SF6">
    <property type="entry name" value="BETA-RIBOFURANOSYLPHENOL 5'-PHOSPHATE SYNTHASE"/>
    <property type="match status" value="1"/>
</dbReference>
<dbReference type="Pfam" id="PF00288">
    <property type="entry name" value="GHMP_kinases_N"/>
    <property type="match status" value="1"/>
</dbReference>
<evidence type="ECO:0000259" key="3">
    <source>
        <dbReference type="Pfam" id="PF00288"/>
    </source>
</evidence>
<dbReference type="NCBIfam" id="TIGR00144">
    <property type="entry name" value="beta_RFAP_syn"/>
    <property type="match status" value="1"/>
</dbReference>